<reference evidence="2 3" key="1">
    <citation type="journal article" date="2021" name="Commun. Biol.">
        <title>The genome of Shorea leprosula (Dipterocarpaceae) highlights the ecological relevance of drought in aseasonal tropical rainforests.</title>
        <authorList>
            <person name="Ng K.K.S."/>
            <person name="Kobayashi M.J."/>
            <person name="Fawcett J.A."/>
            <person name="Hatakeyama M."/>
            <person name="Paape T."/>
            <person name="Ng C.H."/>
            <person name="Ang C.C."/>
            <person name="Tnah L.H."/>
            <person name="Lee C.T."/>
            <person name="Nishiyama T."/>
            <person name="Sese J."/>
            <person name="O'Brien M.J."/>
            <person name="Copetti D."/>
            <person name="Mohd Noor M.I."/>
            <person name="Ong R.C."/>
            <person name="Putra M."/>
            <person name="Sireger I.Z."/>
            <person name="Indrioko S."/>
            <person name="Kosugi Y."/>
            <person name="Izuno A."/>
            <person name="Isagi Y."/>
            <person name="Lee S.L."/>
            <person name="Shimizu K.K."/>
        </authorList>
    </citation>
    <scope>NUCLEOTIDE SEQUENCE [LARGE SCALE GENOMIC DNA]</scope>
    <source>
        <strain evidence="2">214</strain>
    </source>
</reference>
<accession>A0AAV5KU76</accession>
<evidence type="ECO:0000259" key="1">
    <source>
        <dbReference type="Pfam" id="PF13960"/>
    </source>
</evidence>
<dbReference type="AlphaFoldDB" id="A0AAV5KU76"/>
<keyword evidence="3" id="KW-1185">Reference proteome</keyword>
<sequence length="82" mass="9227">MEHLAIHLPYEAMVGGPVQFRWMYSFESPILLLFFLSAAAGKKTQGTQPSRASSLEKTVSGSALLVRRLLLLGPKFWAFFWP</sequence>
<dbReference type="Proteomes" id="UP001054252">
    <property type="component" value="Unassembled WGS sequence"/>
</dbReference>
<name>A0AAV5KU76_9ROSI</name>
<comment type="caution">
    <text evidence="2">The sequence shown here is derived from an EMBL/GenBank/DDBJ whole genome shotgun (WGS) entry which is preliminary data.</text>
</comment>
<organism evidence="2 3">
    <name type="scientific">Rubroshorea leprosula</name>
    <dbReference type="NCBI Taxonomy" id="152421"/>
    <lineage>
        <taxon>Eukaryota</taxon>
        <taxon>Viridiplantae</taxon>
        <taxon>Streptophyta</taxon>
        <taxon>Embryophyta</taxon>
        <taxon>Tracheophyta</taxon>
        <taxon>Spermatophyta</taxon>
        <taxon>Magnoliopsida</taxon>
        <taxon>eudicotyledons</taxon>
        <taxon>Gunneridae</taxon>
        <taxon>Pentapetalae</taxon>
        <taxon>rosids</taxon>
        <taxon>malvids</taxon>
        <taxon>Malvales</taxon>
        <taxon>Dipterocarpaceae</taxon>
        <taxon>Rubroshorea</taxon>
    </lineage>
</organism>
<dbReference type="Pfam" id="PF13960">
    <property type="entry name" value="DUF4218"/>
    <property type="match status" value="1"/>
</dbReference>
<evidence type="ECO:0000313" key="2">
    <source>
        <dbReference type="EMBL" id="GKV28078.1"/>
    </source>
</evidence>
<proteinExistence type="predicted"/>
<evidence type="ECO:0000313" key="3">
    <source>
        <dbReference type="Proteomes" id="UP001054252"/>
    </source>
</evidence>
<gene>
    <name evidence="2" type="ORF">SLEP1_g37173</name>
</gene>
<feature type="domain" description="DUF4218" evidence="1">
    <location>
        <begin position="1"/>
        <end position="32"/>
    </location>
</feature>
<protein>
    <recommendedName>
        <fullName evidence="1">DUF4218 domain-containing protein</fullName>
    </recommendedName>
</protein>
<dbReference type="EMBL" id="BPVZ01000078">
    <property type="protein sequence ID" value="GKV28078.1"/>
    <property type="molecule type" value="Genomic_DNA"/>
</dbReference>
<dbReference type="InterPro" id="IPR025452">
    <property type="entry name" value="DUF4218"/>
</dbReference>